<evidence type="ECO:0008006" key="3">
    <source>
        <dbReference type="Google" id="ProtNLM"/>
    </source>
</evidence>
<dbReference type="Proteomes" id="UP000551327">
    <property type="component" value="Unassembled WGS sequence"/>
</dbReference>
<protein>
    <recommendedName>
        <fullName evidence="3">SnoaL-like domain-containing protein</fullName>
    </recommendedName>
</protein>
<dbReference type="RefSeq" id="WP_185677750.1">
    <property type="nucleotide sequence ID" value="NZ_JACLAX010000001.1"/>
</dbReference>
<dbReference type="SUPFAM" id="SSF54427">
    <property type="entry name" value="NTF2-like"/>
    <property type="match status" value="1"/>
</dbReference>
<gene>
    <name evidence="1" type="ORF">H7F53_01850</name>
</gene>
<sequence>MQLGEYLAYAQAFGARAYDDVLTYWAPAFRCEIGGINMFSNGAELKAFYGFLHDHITEEILVDRYLADDANVFMEARVRISGLKSLSADRIRESGFSGLYPIEAGQRFDLPQLIHYHRHEGKFTKAICLMNGAPIVL</sequence>
<accession>A0A7X1KNQ7</accession>
<comment type="caution">
    <text evidence="1">The sequence shown here is derived from an EMBL/GenBank/DDBJ whole genome shotgun (WGS) entry which is preliminary data.</text>
</comment>
<name>A0A7X1KNQ7_9SPHN</name>
<dbReference type="AlphaFoldDB" id="A0A7X1KNQ7"/>
<dbReference type="InterPro" id="IPR032710">
    <property type="entry name" value="NTF2-like_dom_sf"/>
</dbReference>
<keyword evidence="2" id="KW-1185">Reference proteome</keyword>
<dbReference type="EMBL" id="JACLAX010000001">
    <property type="protein sequence ID" value="MBC2667887.1"/>
    <property type="molecule type" value="Genomic_DNA"/>
</dbReference>
<evidence type="ECO:0000313" key="1">
    <source>
        <dbReference type="EMBL" id="MBC2667887.1"/>
    </source>
</evidence>
<organism evidence="1 2">
    <name type="scientific">Novosphingobium piscinae</name>
    <dbReference type="NCBI Taxonomy" id="1507448"/>
    <lineage>
        <taxon>Bacteria</taxon>
        <taxon>Pseudomonadati</taxon>
        <taxon>Pseudomonadota</taxon>
        <taxon>Alphaproteobacteria</taxon>
        <taxon>Sphingomonadales</taxon>
        <taxon>Sphingomonadaceae</taxon>
        <taxon>Novosphingobium</taxon>
    </lineage>
</organism>
<proteinExistence type="predicted"/>
<evidence type="ECO:0000313" key="2">
    <source>
        <dbReference type="Proteomes" id="UP000551327"/>
    </source>
</evidence>
<reference evidence="1 2" key="1">
    <citation type="submission" date="2020-08" db="EMBL/GenBank/DDBJ databases">
        <title>The genome sequence of type strain Novosphingobium piscinae KCTC 42194.</title>
        <authorList>
            <person name="Liu Y."/>
        </authorList>
    </citation>
    <scope>NUCLEOTIDE SEQUENCE [LARGE SCALE GENOMIC DNA]</scope>
    <source>
        <strain evidence="1 2">KCTC 42194</strain>
    </source>
</reference>